<dbReference type="PANTHER" id="PTHR11620">
    <property type="entry name" value="60S RIBOSOMAL PROTEIN L23A"/>
    <property type="match status" value="1"/>
</dbReference>
<reference evidence="9" key="1">
    <citation type="submission" date="2018-05" db="EMBL/GenBank/DDBJ databases">
        <title>Organellar genomes of Gracilariaceae.</title>
        <authorList>
            <person name="Iha C."/>
            <person name="Oliveira M.C."/>
        </authorList>
    </citation>
    <scope>NUCLEOTIDE SEQUENCE</scope>
</reference>
<dbReference type="Pfam" id="PF00276">
    <property type="entry name" value="Ribosomal_L23"/>
    <property type="match status" value="1"/>
</dbReference>
<name>A0A345U7B9_9FLOR</name>
<organism evidence="9">
    <name type="scientific">Gracilaria ferox</name>
    <dbReference type="NCBI Taxonomy" id="1184158"/>
    <lineage>
        <taxon>Eukaryota</taxon>
        <taxon>Rhodophyta</taxon>
        <taxon>Florideophyceae</taxon>
        <taxon>Rhodymeniophycidae</taxon>
        <taxon>Gracilariales</taxon>
        <taxon>Gracilariaceae</taxon>
        <taxon>Gracilaria</taxon>
    </lineage>
</organism>
<evidence type="ECO:0000256" key="3">
    <source>
        <dbReference type="ARBA" id="ARBA00022884"/>
    </source>
</evidence>
<comment type="similarity">
    <text evidence="1 7 8">Belongs to the universal ribosomal protein uL23 family.</text>
</comment>
<evidence type="ECO:0000256" key="7">
    <source>
        <dbReference type="HAMAP-Rule" id="MF_01369"/>
    </source>
</evidence>
<dbReference type="FunFam" id="3.30.70.330:FF:000001">
    <property type="entry name" value="50S ribosomal protein L23"/>
    <property type="match status" value="1"/>
</dbReference>
<dbReference type="GO" id="GO:0005840">
    <property type="term" value="C:ribosome"/>
    <property type="evidence" value="ECO:0007669"/>
    <property type="project" value="UniProtKB-KW"/>
</dbReference>
<evidence type="ECO:0000256" key="5">
    <source>
        <dbReference type="ARBA" id="ARBA00023274"/>
    </source>
</evidence>
<dbReference type="GO" id="GO:1990904">
    <property type="term" value="C:ribonucleoprotein complex"/>
    <property type="evidence" value="ECO:0007669"/>
    <property type="project" value="UniProtKB-KW"/>
</dbReference>
<evidence type="ECO:0000256" key="6">
    <source>
        <dbReference type="ARBA" id="ARBA00035287"/>
    </source>
</evidence>
<dbReference type="GO" id="GO:0006412">
    <property type="term" value="P:translation"/>
    <property type="evidence" value="ECO:0007669"/>
    <property type="project" value="UniProtKB-UniRule"/>
</dbReference>
<dbReference type="GO" id="GO:0019843">
    <property type="term" value="F:rRNA binding"/>
    <property type="evidence" value="ECO:0007669"/>
    <property type="project" value="UniProtKB-UniRule"/>
</dbReference>
<dbReference type="Gene3D" id="3.30.70.330">
    <property type="match status" value="1"/>
</dbReference>
<keyword evidence="9" id="KW-0150">Chloroplast</keyword>
<keyword evidence="5 7" id="KW-0687">Ribonucleoprotein</keyword>
<dbReference type="RefSeq" id="YP_009510682.1">
    <property type="nucleotide sequence ID" value="NC_039140.1"/>
</dbReference>
<dbReference type="NCBIfam" id="NF004363">
    <property type="entry name" value="PRK05738.2-4"/>
    <property type="match status" value="1"/>
</dbReference>
<comment type="subunit">
    <text evidence="7">Part of the 50S ribosomal subunit.</text>
</comment>
<proteinExistence type="inferred from homology"/>
<dbReference type="InterPro" id="IPR013025">
    <property type="entry name" value="Ribosomal_uL23-like"/>
</dbReference>
<keyword evidence="3 7" id="KW-0694">RNA-binding</keyword>
<evidence type="ECO:0000256" key="2">
    <source>
        <dbReference type="ARBA" id="ARBA00022730"/>
    </source>
</evidence>
<protein>
    <recommendedName>
        <fullName evidence="6 7">Large ribosomal subunit protein uL23c</fullName>
    </recommendedName>
</protein>
<dbReference type="GeneID" id="37623064"/>
<sequence length="101" mass="11777">MTNNQNTLALMDIIKRPILTDKTTLMVEDNKYYFAVAIKAKKSEIKQAIEKLFDVKVESINTLIVKSQKKRIGKHIGYKSKYKKAIVKLNNQYRINLFLDN</sequence>
<dbReference type="AlphaFoldDB" id="A0A345U7B9"/>
<accession>A0A345U7B9</accession>
<comment type="subcellular location">
    <subcellularLocation>
        <location evidence="7">Plastid</location>
        <location evidence="7">Chloroplast</location>
    </subcellularLocation>
</comment>
<geneLocation type="chloroplast" evidence="9"/>
<keyword evidence="9" id="KW-0934">Plastid</keyword>
<dbReference type="HAMAP" id="MF_01369_B">
    <property type="entry name" value="Ribosomal_uL23_B"/>
    <property type="match status" value="1"/>
</dbReference>
<dbReference type="InterPro" id="IPR012677">
    <property type="entry name" value="Nucleotide-bd_a/b_plait_sf"/>
</dbReference>
<evidence type="ECO:0000313" key="9">
    <source>
        <dbReference type="EMBL" id="AXI96355.1"/>
    </source>
</evidence>
<evidence type="ECO:0000256" key="8">
    <source>
        <dbReference type="RuleBase" id="RU003934"/>
    </source>
</evidence>
<dbReference type="SUPFAM" id="SSF54189">
    <property type="entry name" value="Ribosomal proteins S24e, L23 and L15e"/>
    <property type="match status" value="1"/>
</dbReference>
<gene>
    <name evidence="7 9" type="primary">rpl23</name>
</gene>
<dbReference type="PROSITE" id="PS00050">
    <property type="entry name" value="RIBOSOMAL_L23"/>
    <property type="match status" value="1"/>
</dbReference>
<dbReference type="InterPro" id="IPR001014">
    <property type="entry name" value="Ribosomal_uL23_CS"/>
</dbReference>
<dbReference type="GO" id="GO:0003735">
    <property type="term" value="F:structural constituent of ribosome"/>
    <property type="evidence" value="ECO:0007669"/>
    <property type="project" value="InterPro"/>
</dbReference>
<dbReference type="InterPro" id="IPR012678">
    <property type="entry name" value="Ribosomal_uL23/eL15/eS24_sf"/>
</dbReference>
<dbReference type="EMBL" id="MH396010">
    <property type="protein sequence ID" value="AXI96355.1"/>
    <property type="molecule type" value="Genomic_DNA"/>
</dbReference>
<evidence type="ECO:0000256" key="1">
    <source>
        <dbReference type="ARBA" id="ARBA00006700"/>
    </source>
</evidence>
<evidence type="ECO:0000256" key="4">
    <source>
        <dbReference type="ARBA" id="ARBA00022980"/>
    </source>
</evidence>
<keyword evidence="2 7" id="KW-0699">rRNA-binding</keyword>
<comment type="function">
    <text evidence="7">Binds to 23S rRNA.</text>
</comment>
<keyword evidence="4 7" id="KW-0689">Ribosomal protein</keyword>
<dbReference type="GO" id="GO:0009507">
    <property type="term" value="C:chloroplast"/>
    <property type="evidence" value="ECO:0007669"/>
    <property type="project" value="UniProtKB-SubCell"/>
</dbReference>